<organism evidence="4 5">
    <name type="scientific">Toxocara canis</name>
    <name type="common">Canine roundworm</name>
    <dbReference type="NCBI Taxonomy" id="6265"/>
    <lineage>
        <taxon>Eukaryota</taxon>
        <taxon>Metazoa</taxon>
        <taxon>Ecdysozoa</taxon>
        <taxon>Nematoda</taxon>
        <taxon>Chromadorea</taxon>
        <taxon>Rhabditida</taxon>
        <taxon>Spirurina</taxon>
        <taxon>Ascaridomorpha</taxon>
        <taxon>Ascaridoidea</taxon>
        <taxon>Toxocaridae</taxon>
        <taxon>Toxocara</taxon>
    </lineage>
</organism>
<dbReference type="Pfam" id="PF23346">
    <property type="entry name" value="DUF7087"/>
    <property type="match status" value="1"/>
</dbReference>
<dbReference type="AlphaFoldDB" id="A0A183V2W7"/>
<dbReference type="PANTHER" id="PTHR36940:SF1">
    <property type="entry name" value="DUF3278 DOMAIN-CONTAINING PROTEIN"/>
    <property type="match status" value="1"/>
</dbReference>
<dbReference type="EMBL" id="UYWY01022623">
    <property type="protein sequence ID" value="VDM46408.1"/>
    <property type="molecule type" value="Genomic_DNA"/>
</dbReference>
<evidence type="ECO:0000256" key="1">
    <source>
        <dbReference type="SAM" id="Phobius"/>
    </source>
</evidence>
<keyword evidence="1" id="KW-0812">Transmembrane</keyword>
<reference evidence="3 4" key="2">
    <citation type="submission" date="2018-11" db="EMBL/GenBank/DDBJ databases">
        <authorList>
            <consortium name="Pathogen Informatics"/>
        </authorList>
    </citation>
    <scope>NUCLEOTIDE SEQUENCE [LARGE SCALE GENOMIC DNA]</scope>
</reference>
<gene>
    <name evidence="3" type="ORF">TCNE_LOCUS15087</name>
</gene>
<evidence type="ECO:0000313" key="5">
    <source>
        <dbReference type="WBParaSite" id="TCNE_0001508701-mRNA-1"/>
    </source>
</evidence>
<evidence type="ECO:0000313" key="3">
    <source>
        <dbReference type="EMBL" id="VDM46408.1"/>
    </source>
</evidence>
<dbReference type="WBParaSite" id="TCNE_0001508701-mRNA-1">
    <property type="protein sequence ID" value="TCNE_0001508701-mRNA-1"/>
    <property type="gene ID" value="TCNE_0001508701"/>
</dbReference>
<evidence type="ECO:0000259" key="2">
    <source>
        <dbReference type="Pfam" id="PF23346"/>
    </source>
</evidence>
<keyword evidence="4" id="KW-1185">Reference proteome</keyword>
<proteinExistence type="predicted"/>
<dbReference type="InterPro" id="IPR055514">
    <property type="entry name" value="DUF7087"/>
</dbReference>
<keyword evidence="1" id="KW-1133">Transmembrane helix</keyword>
<reference evidence="5" key="1">
    <citation type="submission" date="2016-06" db="UniProtKB">
        <authorList>
            <consortium name="WormBaseParasite"/>
        </authorList>
    </citation>
    <scope>IDENTIFICATION</scope>
</reference>
<sequence>MSTTVQPKHQSFGFSFPSIVYQLRTVQVVALFLEITVLYMEHDRIGLYFLFPLGLHLVNIYHTGKRLYYNIDGRYDLKQMNSVKDIQIKARYAFAVFGSLLLALVTHFIAGPIPSNLSALIYNLANYASLAASGGITLLYLDSERLGMSFLFPATVHAFNIYHTGYRWYYYIDGRYDFKQLLSSDGFSYKLPYIFGSLSCIFLNAKYHLIDLFIDRLYVPIFNLIRRLSQI</sequence>
<name>A0A183V2W7_TOXCA</name>
<dbReference type="PANTHER" id="PTHR36940">
    <property type="entry name" value="PROTEIN CBG20338"/>
    <property type="match status" value="1"/>
</dbReference>
<dbReference type="Proteomes" id="UP000050794">
    <property type="component" value="Unassembled WGS sequence"/>
</dbReference>
<protein>
    <submittedName>
        <fullName evidence="5">TLC domain-containing protein</fullName>
    </submittedName>
</protein>
<accession>A0A183V2W7</accession>
<feature type="transmembrane region" description="Helical" evidence="1">
    <location>
        <begin position="119"/>
        <end position="141"/>
    </location>
</feature>
<keyword evidence="1" id="KW-0472">Membrane</keyword>
<feature type="transmembrane region" description="Helical" evidence="1">
    <location>
        <begin position="45"/>
        <end position="64"/>
    </location>
</feature>
<feature type="transmembrane region" description="Helical" evidence="1">
    <location>
        <begin position="21"/>
        <end position="39"/>
    </location>
</feature>
<evidence type="ECO:0000313" key="4">
    <source>
        <dbReference type="Proteomes" id="UP000050794"/>
    </source>
</evidence>
<feature type="domain" description="DUF7087" evidence="2">
    <location>
        <begin position="14"/>
        <end position="137"/>
    </location>
</feature>
<feature type="transmembrane region" description="Helical" evidence="1">
    <location>
        <begin position="92"/>
        <end position="113"/>
    </location>
</feature>